<feature type="binding site" evidence="10">
    <location>
        <begin position="151"/>
        <end position="154"/>
    </location>
    <ligand>
        <name>substrate</name>
    </ligand>
</feature>
<dbReference type="InterPro" id="IPR020922">
    <property type="entry name" value="dITP/XTP_pyrophosphatase"/>
</dbReference>
<feature type="active site" description="Proton acceptor" evidence="10">
    <location>
        <position position="69"/>
    </location>
</feature>
<evidence type="ECO:0000313" key="12">
    <source>
        <dbReference type="EMBL" id="XCI29695.1"/>
    </source>
</evidence>
<dbReference type="GO" id="GO:0009117">
    <property type="term" value="P:nucleotide metabolic process"/>
    <property type="evidence" value="ECO:0007669"/>
    <property type="project" value="UniProtKB-KW"/>
</dbReference>
<reference evidence="12" key="2">
    <citation type="submission" date="2024-06" db="EMBL/GenBank/DDBJ databases">
        <authorList>
            <person name="Petrova K.O."/>
            <person name="Toshchakov S.V."/>
            <person name="Boltjanskaja Y.V."/>
            <person name="Kevbrin V.V."/>
        </authorList>
    </citation>
    <scope>NUCLEOTIDE SEQUENCE</scope>
    <source>
        <strain evidence="12">Z-710</strain>
    </source>
</reference>
<evidence type="ECO:0000256" key="6">
    <source>
        <dbReference type="ARBA" id="ARBA00022842"/>
    </source>
</evidence>
<evidence type="ECO:0000256" key="3">
    <source>
        <dbReference type="ARBA" id="ARBA00022723"/>
    </source>
</evidence>
<reference evidence="12" key="1">
    <citation type="journal article" date="2018" name="Antonie Van Leeuwenhoek">
        <title>Proteinivorax hydrogeniformans sp. nov., an anaerobic, haloalkaliphilic bacterium fermenting proteinaceous compounds with high hydrogen production.</title>
        <authorList>
            <person name="Boltyanskaya Y."/>
            <person name="Detkova E."/>
            <person name="Pimenov N."/>
            <person name="Kevbrin V."/>
        </authorList>
    </citation>
    <scope>NUCLEOTIDE SEQUENCE</scope>
    <source>
        <strain evidence="12">Z-710</strain>
    </source>
</reference>
<keyword evidence="3 10" id="KW-0479">Metal-binding</keyword>
<dbReference type="GO" id="GO:0017111">
    <property type="term" value="F:ribonucleoside triphosphate phosphatase activity"/>
    <property type="evidence" value="ECO:0007669"/>
    <property type="project" value="InterPro"/>
</dbReference>
<comment type="catalytic activity">
    <reaction evidence="10">
        <text>ITP + H2O = IMP + diphosphate + H(+)</text>
        <dbReference type="Rhea" id="RHEA:29399"/>
        <dbReference type="ChEBI" id="CHEBI:15377"/>
        <dbReference type="ChEBI" id="CHEBI:15378"/>
        <dbReference type="ChEBI" id="CHEBI:33019"/>
        <dbReference type="ChEBI" id="CHEBI:58053"/>
        <dbReference type="ChEBI" id="CHEBI:61402"/>
        <dbReference type="EC" id="3.6.1.66"/>
    </reaction>
</comment>
<dbReference type="EC" id="3.6.1.66" evidence="10"/>
<dbReference type="PANTHER" id="PTHR11067:SF9">
    <property type="entry name" value="INOSINE TRIPHOSPHATE PYROPHOSPHATASE"/>
    <property type="match status" value="1"/>
</dbReference>
<proteinExistence type="inferred from homology"/>
<accession>A0AAU8HWC7</accession>
<evidence type="ECO:0000256" key="10">
    <source>
        <dbReference type="HAMAP-Rule" id="MF_01405"/>
    </source>
</evidence>
<comment type="catalytic activity">
    <reaction evidence="8 10">
        <text>dITP + H2O = dIMP + diphosphate + H(+)</text>
        <dbReference type="Rhea" id="RHEA:28342"/>
        <dbReference type="ChEBI" id="CHEBI:15377"/>
        <dbReference type="ChEBI" id="CHEBI:15378"/>
        <dbReference type="ChEBI" id="CHEBI:33019"/>
        <dbReference type="ChEBI" id="CHEBI:61194"/>
        <dbReference type="ChEBI" id="CHEBI:61382"/>
        <dbReference type="EC" id="3.6.1.66"/>
    </reaction>
</comment>
<dbReference type="FunFam" id="3.90.950.10:FF:000001">
    <property type="entry name" value="dITP/XTP pyrophosphatase"/>
    <property type="match status" value="1"/>
</dbReference>
<gene>
    <name evidence="12" type="primary">rdgB</name>
    <name evidence="12" type="ORF">PRVXH_001027</name>
</gene>
<dbReference type="Pfam" id="PF01725">
    <property type="entry name" value="Ham1p_like"/>
    <property type="match status" value="1"/>
</dbReference>
<comment type="function">
    <text evidence="10">Pyrophosphatase that catalyzes the hydrolysis of nucleoside triphosphates to their monophosphate derivatives, with a high preference for the non-canonical purine nucleotides XTP (xanthosine triphosphate), dITP (deoxyinosine triphosphate) and ITP. Seems to function as a house-cleaning enzyme that removes non-canonical purine nucleotides from the nucleotide pool, thus preventing their incorporation into DNA/RNA and avoiding chromosomal lesions.</text>
</comment>
<comment type="similarity">
    <text evidence="1 10 11">Belongs to the HAM1 NTPase family.</text>
</comment>
<keyword evidence="5 10" id="KW-0378">Hydrolase</keyword>
<evidence type="ECO:0000256" key="4">
    <source>
        <dbReference type="ARBA" id="ARBA00022741"/>
    </source>
</evidence>
<keyword evidence="4 10" id="KW-0547">Nucleotide-binding</keyword>
<dbReference type="EMBL" id="CP159485">
    <property type="protein sequence ID" value="XCI29695.1"/>
    <property type="molecule type" value="Genomic_DNA"/>
</dbReference>
<evidence type="ECO:0000256" key="1">
    <source>
        <dbReference type="ARBA" id="ARBA00008023"/>
    </source>
</evidence>
<comment type="subunit">
    <text evidence="2 10">Homodimer.</text>
</comment>
<dbReference type="GO" id="GO:0000166">
    <property type="term" value="F:nucleotide binding"/>
    <property type="evidence" value="ECO:0007669"/>
    <property type="project" value="UniProtKB-KW"/>
</dbReference>
<organism evidence="12">
    <name type="scientific">Proteinivorax hydrogeniformans</name>
    <dbReference type="NCBI Taxonomy" id="1826727"/>
    <lineage>
        <taxon>Bacteria</taxon>
        <taxon>Bacillati</taxon>
        <taxon>Bacillota</taxon>
        <taxon>Clostridia</taxon>
        <taxon>Eubacteriales</taxon>
        <taxon>Proteinivoracaceae</taxon>
        <taxon>Proteinivorax</taxon>
    </lineage>
</organism>
<feature type="binding site" evidence="10">
    <location>
        <begin position="179"/>
        <end position="180"/>
    </location>
    <ligand>
        <name>substrate</name>
    </ligand>
</feature>
<dbReference type="CDD" id="cd00515">
    <property type="entry name" value="HAM1"/>
    <property type="match status" value="1"/>
</dbReference>
<name>A0AAU8HWC7_9FIRM</name>
<keyword evidence="7 10" id="KW-0546">Nucleotide metabolism</keyword>
<dbReference type="InterPro" id="IPR029001">
    <property type="entry name" value="ITPase-like_fam"/>
</dbReference>
<evidence type="ECO:0000256" key="5">
    <source>
        <dbReference type="ARBA" id="ARBA00022801"/>
    </source>
</evidence>
<dbReference type="GO" id="GO:0035870">
    <property type="term" value="F:dITP diphosphatase activity"/>
    <property type="evidence" value="ECO:0007669"/>
    <property type="project" value="UniProtKB-UniRule"/>
</dbReference>
<dbReference type="PANTHER" id="PTHR11067">
    <property type="entry name" value="INOSINE TRIPHOSPHATE PYROPHOSPHATASE/HAM1 PROTEIN"/>
    <property type="match status" value="1"/>
</dbReference>
<dbReference type="GO" id="GO:0005829">
    <property type="term" value="C:cytosol"/>
    <property type="evidence" value="ECO:0007669"/>
    <property type="project" value="TreeGrafter"/>
</dbReference>
<sequence length="194" mass="21452">MTKLLLATGNYKKIEEISNILGEKFQEFLSFADYGLVSPSEDADTFAGNALIKARYGSQKTGLPTLADDSGLCVKFLDGEPGIHSARYSETGDDISNYKKLLENLKGVSNEKRYAYFHTSIALVYPSGRTVIAHGKLEGYITSSPKGNNGFGYDPVFYLPEFKKTLAELDPIEKNAISHRRKALENLQTQLKGE</sequence>
<comment type="caution">
    <text evidence="10">Lacks conserved residue(s) required for the propagation of feature annotation.</text>
</comment>
<feature type="binding site" evidence="10">
    <location>
        <begin position="8"/>
        <end position="13"/>
    </location>
    <ligand>
        <name>substrate</name>
    </ligand>
</feature>
<dbReference type="GO" id="GO:0009146">
    <property type="term" value="P:purine nucleoside triphosphate catabolic process"/>
    <property type="evidence" value="ECO:0007669"/>
    <property type="project" value="UniProtKB-UniRule"/>
</dbReference>
<dbReference type="Gene3D" id="3.90.950.10">
    <property type="match status" value="1"/>
</dbReference>
<feature type="binding site" evidence="10">
    <location>
        <position position="69"/>
    </location>
    <ligand>
        <name>Mg(2+)</name>
        <dbReference type="ChEBI" id="CHEBI:18420"/>
    </ligand>
</feature>
<dbReference type="AlphaFoldDB" id="A0AAU8HWC7"/>
<dbReference type="HAMAP" id="MF_01405">
    <property type="entry name" value="Non_canon_purine_NTPase"/>
    <property type="match status" value="1"/>
</dbReference>
<evidence type="ECO:0000256" key="2">
    <source>
        <dbReference type="ARBA" id="ARBA00011738"/>
    </source>
</evidence>
<feature type="binding site" evidence="10">
    <location>
        <position position="174"/>
    </location>
    <ligand>
        <name>substrate</name>
    </ligand>
</feature>
<dbReference type="RefSeq" id="WP_353894242.1">
    <property type="nucleotide sequence ID" value="NZ_CP159485.1"/>
</dbReference>
<evidence type="ECO:0000256" key="9">
    <source>
        <dbReference type="ARBA" id="ARBA00052017"/>
    </source>
</evidence>
<evidence type="ECO:0000256" key="11">
    <source>
        <dbReference type="RuleBase" id="RU003781"/>
    </source>
</evidence>
<keyword evidence="6 10" id="KW-0460">Magnesium</keyword>
<dbReference type="InterPro" id="IPR002637">
    <property type="entry name" value="RdgB/HAM1"/>
</dbReference>
<protein>
    <recommendedName>
        <fullName evidence="10">dITP/XTP pyrophosphatase</fullName>
        <ecNumber evidence="10">3.6.1.66</ecNumber>
    </recommendedName>
    <alternativeName>
        <fullName evidence="10">Non-canonical purine NTP pyrophosphatase</fullName>
    </alternativeName>
    <alternativeName>
        <fullName evidence="10">Non-standard purine NTP pyrophosphatase</fullName>
    </alternativeName>
    <alternativeName>
        <fullName evidence="10">Nucleoside-triphosphate diphosphatase</fullName>
    </alternativeName>
    <alternativeName>
        <fullName evidence="10">Nucleoside-triphosphate pyrophosphatase</fullName>
        <shortName evidence="10">NTPase</shortName>
    </alternativeName>
</protein>
<feature type="binding site" evidence="10">
    <location>
        <position position="70"/>
    </location>
    <ligand>
        <name>substrate</name>
    </ligand>
</feature>
<evidence type="ECO:0000256" key="8">
    <source>
        <dbReference type="ARBA" id="ARBA00051875"/>
    </source>
</evidence>
<dbReference type="GO" id="GO:0036220">
    <property type="term" value="F:ITP diphosphatase activity"/>
    <property type="evidence" value="ECO:0007669"/>
    <property type="project" value="UniProtKB-UniRule"/>
</dbReference>
<evidence type="ECO:0000256" key="7">
    <source>
        <dbReference type="ARBA" id="ARBA00023080"/>
    </source>
</evidence>
<dbReference type="SUPFAM" id="SSF52972">
    <property type="entry name" value="ITPase-like"/>
    <property type="match status" value="1"/>
</dbReference>
<dbReference type="GO" id="GO:0036222">
    <property type="term" value="F:XTP diphosphatase activity"/>
    <property type="evidence" value="ECO:0007669"/>
    <property type="project" value="UniProtKB-UniRule"/>
</dbReference>
<comment type="cofactor">
    <cofactor evidence="10">
        <name>Mg(2+)</name>
        <dbReference type="ChEBI" id="CHEBI:18420"/>
    </cofactor>
    <text evidence="10">Binds 1 Mg(2+) ion per subunit.</text>
</comment>
<comment type="catalytic activity">
    <reaction evidence="9 10">
        <text>XTP + H2O = XMP + diphosphate + H(+)</text>
        <dbReference type="Rhea" id="RHEA:28610"/>
        <dbReference type="ChEBI" id="CHEBI:15377"/>
        <dbReference type="ChEBI" id="CHEBI:15378"/>
        <dbReference type="ChEBI" id="CHEBI:33019"/>
        <dbReference type="ChEBI" id="CHEBI:57464"/>
        <dbReference type="ChEBI" id="CHEBI:61314"/>
        <dbReference type="EC" id="3.6.1.66"/>
    </reaction>
</comment>
<dbReference type="NCBIfam" id="TIGR00042">
    <property type="entry name" value="RdgB/HAM1 family non-canonical purine NTP pyrophosphatase"/>
    <property type="match status" value="1"/>
</dbReference>
<dbReference type="GO" id="GO:0046872">
    <property type="term" value="F:metal ion binding"/>
    <property type="evidence" value="ECO:0007669"/>
    <property type="project" value="UniProtKB-KW"/>
</dbReference>